<evidence type="ECO:0000256" key="7">
    <source>
        <dbReference type="ARBA" id="ARBA00023136"/>
    </source>
</evidence>
<gene>
    <name evidence="15" type="ordered locus">Dshi_1795</name>
</gene>
<dbReference type="InterPro" id="IPR027304">
    <property type="entry name" value="Trigger_fact/SurA_dom_sf"/>
</dbReference>
<dbReference type="Pfam" id="PF13624">
    <property type="entry name" value="SurA_N_3"/>
    <property type="match status" value="1"/>
</dbReference>
<dbReference type="InterPro" id="IPR000297">
    <property type="entry name" value="PPIase_PpiC"/>
</dbReference>
<reference evidence="16" key="1">
    <citation type="journal article" date="2010" name="ISME J.">
        <title>The complete genome sequence of the algal symbiont Dinoroseobacter shibae: a hitchhiker's guide to life in the sea.</title>
        <authorList>
            <person name="Wagner-Dobler I."/>
            <person name="Ballhausen B."/>
            <person name="Berger M."/>
            <person name="Brinkhoff T."/>
            <person name="Buchholz I."/>
            <person name="Bunk B."/>
            <person name="Cypionka H."/>
            <person name="Daniel R."/>
            <person name="Drepper T."/>
            <person name="Gerdts G."/>
            <person name="Hahnke S."/>
            <person name="Han C."/>
            <person name="Jahn D."/>
            <person name="Kalhoefer D."/>
            <person name="Kiss H."/>
            <person name="Klenk H.P."/>
            <person name="Kyrpides N."/>
            <person name="Liebl W."/>
            <person name="Liesegang H."/>
            <person name="Meincke L."/>
            <person name="Pati A."/>
            <person name="Petersen J."/>
            <person name="Piekarski T."/>
            <person name="Pommerenke C."/>
            <person name="Pradella S."/>
            <person name="Pukall R."/>
            <person name="Rabus R."/>
            <person name="Stackebrandt E."/>
            <person name="Thole S."/>
            <person name="Thompson L."/>
            <person name="Tielen P."/>
            <person name="Tomasch J."/>
            <person name="von Jan M."/>
            <person name="Wanphrut N."/>
            <person name="Wichels A."/>
            <person name="Zech H."/>
            <person name="Simon M."/>
        </authorList>
    </citation>
    <scope>NUCLEOTIDE SEQUENCE [LARGE SCALE GENOMIC DNA]</scope>
    <source>
        <strain evidence="16">DSM 16493 / NCIMB 14021 / DFL 12</strain>
    </source>
</reference>
<dbReference type="SUPFAM" id="SSF54534">
    <property type="entry name" value="FKBP-like"/>
    <property type="match status" value="1"/>
</dbReference>
<dbReference type="HOGENOM" id="CLU_023843_2_1_5"/>
<dbReference type="Pfam" id="PF13145">
    <property type="entry name" value="Rotamase_2"/>
    <property type="match status" value="1"/>
</dbReference>
<dbReference type="PANTHER" id="PTHR47529:SF1">
    <property type="entry name" value="PERIPLASMIC CHAPERONE PPID"/>
    <property type="match status" value="1"/>
</dbReference>
<keyword evidence="7" id="KW-0472">Membrane</keyword>
<sequence length="614" mass="65373">MKGKTSNFFMFILLGLLIVALAGFGISSFGGSNARVGSVGDTDITVDEYARALQTQLRAAGQQRGRAVSMAEARELGLDRQVLAQLVNTAAIDNEAAKLGVSVGDMRVAEQIQTIPAFSGIGGGFDREAYEFTLQQNNLSPEEFEADVRNEAARNLLQAAVIGGLRAPQAYTGTLYDFIAARRDFTWAEITPDLVALTQAMPTDAELRAFYDANPAAFTAPETREITYVLLSPEMMQDQVSPSEEDLRAAYDRAASVYVQPERRLLDRVVFGTEAQAAEAKAALDSGAQSFEELLAARDLSLEDVDLGEVARDDLDDAVAEVVFGDQETGIVGPVRTALGPALFRINAALAAQVTTFEEARDELTAALAGDAARRAVADEIEALDDLLAGGATLEELAADTPAELGELSLTATTTEGIAAYPEVRALANTLSEGDFPEIETLDDGGVFALRLDEVVPPRLLPFDEVREDVVAGWEAQRLQDALSAEAARVAEALRGGESFADQGLERQVETGLTREAFIEGTPPALVTDVFALEAEGDVALVPGNGVVIVAQLTAILPPDTEDPDAAFLRNVLDQSISQTLAEDVFTAYATAIQQEAGITINQSTINGIHAQFP</sequence>
<name>A8LMJ2_DINSH</name>
<evidence type="ECO:0000256" key="5">
    <source>
        <dbReference type="ARBA" id="ARBA00022692"/>
    </source>
</evidence>
<dbReference type="KEGG" id="dsh:Dshi_1795"/>
<protein>
    <recommendedName>
        <fullName evidence="2">Parvulin-like PPIase</fullName>
    </recommendedName>
    <alternativeName>
        <fullName evidence="9">Peptidyl-prolyl cis-trans isomerase plp</fullName>
    </alternativeName>
    <alternativeName>
        <fullName evidence="12">Periplasmic chaperone PpiD</fullName>
    </alternativeName>
    <alternativeName>
        <fullName evidence="13">Periplasmic folding chaperone</fullName>
    </alternativeName>
    <alternativeName>
        <fullName evidence="10">Rotamase plp</fullName>
    </alternativeName>
</protein>
<dbReference type="SUPFAM" id="SSF109998">
    <property type="entry name" value="Triger factor/SurA peptide-binding domain-like"/>
    <property type="match status" value="1"/>
</dbReference>
<evidence type="ECO:0000256" key="3">
    <source>
        <dbReference type="ARBA" id="ARBA00022475"/>
    </source>
</evidence>
<dbReference type="InterPro" id="IPR052029">
    <property type="entry name" value="PpiD_chaperone"/>
</dbReference>
<keyword evidence="5" id="KW-0812">Transmembrane</keyword>
<dbReference type="STRING" id="398580.Dshi_1795"/>
<evidence type="ECO:0000256" key="4">
    <source>
        <dbReference type="ARBA" id="ARBA00022519"/>
    </source>
</evidence>
<evidence type="ECO:0000256" key="11">
    <source>
        <dbReference type="ARBA" id="ARBA00038408"/>
    </source>
</evidence>
<comment type="subcellular location">
    <subcellularLocation>
        <location evidence="1">Cell inner membrane</location>
        <topology evidence="1">Single-pass type II membrane protein</topology>
        <orientation evidence="1">Periplasmic side</orientation>
    </subcellularLocation>
</comment>
<organism evidence="15 16">
    <name type="scientific">Dinoroseobacter shibae (strain DSM 16493 / NCIMB 14021 / DFL 12)</name>
    <dbReference type="NCBI Taxonomy" id="398580"/>
    <lineage>
        <taxon>Bacteria</taxon>
        <taxon>Pseudomonadati</taxon>
        <taxon>Pseudomonadota</taxon>
        <taxon>Alphaproteobacteria</taxon>
        <taxon>Rhodobacterales</taxon>
        <taxon>Roseobacteraceae</taxon>
        <taxon>Dinoroseobacter</taxon>
    </lineage>
</organism>
<evidence type="ECO:0000256" key="6">
    <source>
        <dbReference type="ARBA" id="ARBA00022989"/>
    </source>
</evidence>
<keyword evidence="15" id="KW-0413">Isomerase</keyword>
<evidence type="ECO:0000256" key="8">
    <source>
        <dbReference type="ARBA" id="ARBA00023186"/>
    </source>
</evidence>
<dbReference type="AlphaFoldDB" id="A8LMJ2"/>
<comment type="similarity">
    <text evidence="11">Belongs to the PpiD chaperone family.</text>
</comment>
<evidence type="ECO:0000256" key="12">
    <source>
        <dbReference type="ARBA" id="ARBA00040743"/>
    </source>
</evidence>
<dbReference type="InterPro" id="IPR046357">
    <property type="entry name" value="PPIase_dom_sf"/>
</dbReference>
<keyword evidence="4" id="KW-0997">Cell inner membrane</keyword>
<keyword evidence="8" id="KW-0143">Chaperone</keyword>
<evidence type="ECO:0000256" key="2">
    <source>
        <dbReference type="ARBA" id="ARBA00018370"/>
    </source>
</evidence>
<keyword evidence="3" id="KW-1003">Cell membrane</keyword>
<dbReference type="Gene3D" id="1.10.4030.10">
    <property type="entry name" value="Porin chaperone SurA, peptide-binding domain"/>
    <property type="match status" value="1"/>
</dbReference>
<keyword evidence="6" id="KW-1133">Transmembrane helix</keyword>
<proteinExistence type="inferred from homology"/>
<evidence type="ECO:0000256" key="1">
    <source>
        <dbReference type="ARBA" id="ARBA00004382"/>
    </source>
</evidence>
<evidence type="ECO:0000259" key="14">
    <source>
        <dbReference type="Pfam" id="PF13145"/>
    </source>
</evidence>
<dbReference type="GO" id="GO:0003755">
    <property type="term" value="F:peptidyl-prolyl cis-trans isomerase activity"/>
    <property type="evidence" value="ECO:0007669"/>
    <property type="project" value="InterPro"/>
</dbReference>
<dbReference type="OrthoDB" id="9768393at2"/>
<keyword evidence="16" id="KW-1185">Reference proteome</keyword>
<feature type="domain" description="PpiC" evidence="14">
    <location>
        <begin position="242"/>
        <end position="362"/>
    </location>
</feature>
<dbReference type="Proteomes" id="UP000006833">
    <property type="component" value="Chromosome"/>
</dbReference>
<dbReference type="Gene3D" id="3.10.50.40">
    <property type="match status" value="1"/>
</dbReference>
<accession>A8LMJ2</accession>
<evidence type="ECO:0000313" key="16">
    <source>
        <dbReference type="Proteomes" id="UP000006833"/>
    </source>
</evidence>
<dbReference type="EMBL" id="CP000830">
    <property type="protein sequence ID" value="ABV93537.1"/>
    <property type="molecule type" value="Genomic_DNA"/>
</dbReference>
<dbReference type="RefSeq" id="WP_012178467.1">
    <property type="nucleotide sequence ID" value="NC_009952.1"/>
</dbReference>
<evidence type="ECO:0000256" key="10">
    <source>
        <dbReference type="ARBA" id="ARBA00031484"/>
    </source>
</evidence>
<dbReference type="PANTHER" id="PTHR47529">
    <property type="entry name" value="PEPTIDYL-PROLYL CIS-TRANS ISOMERASE D"/>
    <property type="match status" value="1"/>
</dbReference>
<dbReference type="GO" id="GO:0005886">
    <property type="term" value="C:plasma membrane"/>
    <property type="evidence" value="ECO:0007669"/>
    <property type="project" value="UniProtKB-SubCell"/>
</dbReference>
<evidence type="ECO:0000313" key="15">
    <source>
        <dbReference type="EMBL" id="ABV93537.1"/>
    </source>
</evidence>
<evidence type="ECO:0000256" key="9">
    <source>
        <dbReference type="ARBA" id="ARBA00030642"/>
    </source>
</evidence>
<dbReference type="eggNOG" id="COG0760">
    <property type="taxonomic scope" value="Bacteria"/>
</dbReference>
<evidence type="ECO:0000256" key="13">
    <source>
        <dbReference type="ARBA" id="ARBA00042775"/>
    </source>
</evidence>